<dbReference type="EMBL" id="JAZDWU010000006">
    <property type="protein sequence ID" value="KAK9997829.1"/>
    <property type="molecule type" value="Genomic_DNA"/>
</dbReference>
<name>A0AAW2CKT4_9ROSI</name>
<feature type="non-terminal residue" evidence="1">
    <location>
        <position position="1"/>
    </location>
</feature>
<evidence type="ECO:0000313" key="1">
    <source>
        <dbReference type="EMBL" id="KAK9997829.1"/>
    </source>
</evidence>
<accession>A0AAW2CKT4</accession>
<organism evidence="1 2">
    <name type="scientific">Lithocarpus litseifolius</name>
    <dbReference type="NCBI Taxonomy" id="425828"/>
    <lineage>
        <taxon>Eukaryota</taxon>
        <taxon>Viridiplantae</taxon>
        <taxon>Streptophyta</taxon>
        <taxon>Embryophyta</taxon>
        <taxon>Tracheophyta</taxon>
        <taxon>Spermatophyta</taxon>
        <taxon>Magnoliopsida</taxon>
        <taxon>eudicotyledons</taxon>
        <taxon>Gunneridae</taxon>
        <taxon>Pentapetalae</taxon>
        <taxon>rosids</taxon>
        <taxon>fabids</taxon>
        <taxon>Fagales</taxon>
        <taxon>Fagaceae</taxon>
        <taxon>Lithocarpus</taxon>
    </lineage>
</organism>
<keyword evidence="2" id="KW-1185">Reference proteome</keyword>
<dbReference type="AlphaFoldDB" id="A0AAW2CKT4"/>
<sequence>HGSSTDIVSDKLITVATDVNHQFGIDLNCFDIKLTWDKLRSLWETWVHATHYVPPEKANFSTGEINIDDFVWDQLVKIVPDAEIFRRKKMISPNMECTVFNRTPPLLAPEEFHLRDLKEAEEKEWEACMDMVNLIDALHNSREYNKFCMSLFKNREIRSLHNLCATIIWDLWINLATAVSSWLTNNGVLLSDVILISDCENLLDGDMPQRHAFI</sequence>
<dbReference type="Proteomes" id="UP001459277">
    <property type="component" value="Unassembled WGS sequence"/>
</dbReference>
<comment type="caution">
    <text evidence="1">The sequence shown here is derived from an EMBL/GenBank/DDBJ whole genome shotgun (WGS) entry which is preliminary data.</text>
</comment>
<reference evidence="1 2" key="1">
    <citation type="submission" date="2024-01" db="EMBL/GenBank/DDBJ databases">
        <title>A telomere-to-telomere, gap-free genome of sweet tea (Lithocarpus litseifolius).</title>
        <authorList>
            <person name="Zhou J."/>
        </authorList>
    </citation>
    <scope>NUCLEOTIDE SEQUENCE [LARGE SCALE GENOMIC DNA]</scope>
    <source>
        <strain evidence="1">Zhou-2022a</strain>
        <tissue evidence="1">Leaf</tissue>
    </source>
</reference>
<evidence type="ECO:0000313" key="2">
    <source>
        <dbReference type="Proteomes" id="UP001459277"/>
    </source>
</evidence>
<proteinExistence type="predicted"/>
<protein>
    <submittedName>
        <fullName evidence="1">Uncharacterized protein</fullName>
    </submittedName>
</protein>
<gene>
    <name evidence="1" type="ORF">SO802_017432</name>
</gene>